<keyword evidence="3" id="KW-1185">Reference proteome</keyword>
<feature type="chain" id="PRO_5047500033" description="3-keto-disaccharide hydrolase domain-containing protein" evidence="1">
    <location>
        <begin position="24"/>
        <end position="390"/>
    </location>
</feature>
<accession>A0ABV8PMS8</accession>
<dbReference type="Proteomes" id="UP001595841">
    <property type="component" value="Unassembled WGS sequence"/>
</dbReference>
<dbReference type="RefSeq" id="WP_379766289.1">
    <property type="nucleotide sequence ID" value="NZ_JBHSCL010000009.1"/>
</dbReference>
<evidence type="ECO:0008006" key="4">
    <source>
        <dbReference type="Google" id="ProtNLM"/>
    </source>
</evidence>
<reference evidence="3" key="1">
    <citation type="journal article" date="2019" name="Int. J. Syst. Evol. Microbiol.">
        <title>The Global Catalogue of Microorganisms (GCM) 10K type strain sequencing project: providing services to taxonomists for standard genome sequencing and annotation.</title>
        <authorList>
            <consortium name="The Broad Institute Genomics Platform"/>
            <consortium name="The Broad Institute Genome Sequencing Center for Infectious Disease"/>
            <person name="Wu L."/>
            <person name="Ma J."/>
        </authorList>
    </citation>
    <scope>NUCLEOTIDE SEQUENCE [LARGE SCALE GENOMIC DNA]</scope>
    <source>
        <strain evidence="3">CGMCC 1.15774</strain>
    </source>
</reference>
<gene>
    <name evidence="2" type="ORF">ACFOWS_15165</name>
</gene>
<keyword evidence="1" id="KW-0732">Signal</keyword>
<sequence length="390" mass="43991">MNNSINKLVSVILCVAFSFTFYAQGPKQNKPVEFPFTEKYWSALTDNVEFTTYKSVSAAKSTDGNPIGLMLKDFDFSTGTIEFDVELKGRGFPGITFHVDKDTLNSETFYLRYFGKPQPQRRNNMQYAAVVDKVNLWDLTDDYQAAAQLYENQWNHIKLVISENQMRAYVNDMENVALWVPALEGLTKSGGIGLSGDVVYANMVVTPNAIEGIPSSAGYDPTANDSRYLRNWLVSEPINFPFGKDLMKQIVVSPGVVIDSTVFGSTWKPLQAGQRSMVNLTKKYGGTKQGERRLAWLKTTITSDKMQKKKLNFGFNDEVWVFINGKPLYIDKNYYGTPGMKEPLGRATIENTIIEIPLQEGENEILIGLTSYFYGWGMIARWENNDGISF</sequence>
<dbReference type="Gene3D" id="2.60.120.560">
    <property type="entry name" value="Exo-inulinase, domain 1"/>
    <property type="match status" value="1"/>
</dbReference>
<evidence type="ECO:0000256" key="1">
    <source>
        <dbReference type="SAM" id="SignalP"/>
    </source>
</evidence>
<comment type="caution">
    <text evidence="2">The sequence shown here is derived from an EMBL/GenBank/DDBJ whole genome shotgun (WGS) entry which is preliminary data.</text>
</comment>
<proteinExistence type="predicted"/>
<dbReference type="EMBL" id="JBHSCL010000009">
    <property type="protein sequence ID" value="MFC4221489.1"/>
    <property type="molecule type" value="Genomic_DNA"/>
</dbReference>
<name>A0ABV8PMS8_9FLAO</name>
<organism evidence="2 3">
    <name type="scientific">Flagellimonas marina</name>
    <dbReference type="NCBI Taxonomy" id="1775168"/>
    <lineage>
        <taxon>Bacteria</taxon>
        <taxon>Pseudomonadati</taxon>
        <taxon>Bacteroidota</taxon>
        <taxon>Flavobacteriia</taxon>
        <taxon>Flavobacteriales</taxon>
        <taxon>Flavobacteriaceae</taxon>
        <taxon>Flagellimonas</taxon>
    </lineage>
</organism>
<feature type="signal peptide" evidence="1">
    <location>
        <begin position="1"/>
        <end position="23"/>
    </location>
</feature>
<protein>
    <recommendedName>
        <fullName evidence="4">3-keto-disaccharide hydrolase domain-containing protein</fullName>
    </recommendedName>
</protein>
<evidence type="ECO:0000313" key="3">
    <source>
        <dbReference type="Proteomes" id="UP001595841"/>
    </source>
</evidence>
<evidence type="ECO:0000313" key="2">
    <source>
        <dbReference type="EMBL" id="MFC4221489.1"/>
    </source>
</evidence>